<dbReference type="EMBL" id="JADEXP010000184">
    <property type="protein sequence ID" value="MBE9068604.1"/>
    <property type="molecule type" value="Genomic_DNA"/>
</dbReference>
<proteinExistence type="predicted"/>
<evidence type="ECO:0000313" key="1">
    <source>
        <dbReference type="EMBL" id="MBE9068604.1"/>
    </source>
</evidence>
<organism evidence="1 2">
    <name type="scientific">Leptolyngbya cf. ectocarpi LEGE 11479</name>
    <dbReference type="NCBI Taxonomy" id="1828722"/>
    <lineage>
        <taxon>Bacteria</taxon>
        <taxon>Bacillati</taxon>
        <taxon>Cyanobacteriota</taxon>
        <taxon>Cyanophyceae</taxon>
        <taxon>Leptolyngbyales</taxon>
        <taxon>Leptolyngbyaceae</taxon>
        <taxon>Leptolyngbya group</taxon>
        <taxon>Leptolyngbya</taxon>
    </lineage>
</organism>
<sequence>MNRSPPTTMKLPEIKRRTRKVWDSLNAWKDGVVLQPENFDKDVKSFGDRRYKKTWIQALCRFEAMLSYKSCLDAWALVAVSLNFTPDRWDYEYRHQILDEFLMYSDGLELIREGLEQLFSSDFDSQERENANGFFRLVEEREGGGRGIGVAAGRTGTITGTRTAA</sequence>
<comment type="caution">
    <text evidence="1">The sequence shown here is derived from an EMBL/GenBank/DDBJ whole genome shotgun (WGS) entry which is preliminary data.</text>
</comment>
<dbReference type="AlphaFoldDB" id="A0A929FB05"/>
<evidence type="ECO:0000313" key="2">
    <source>
        <dbReference type="Proteomes" id="UP000615026"/>
    </source>
</evidence>
<dbReference type="Proteomes" id="UP000615026">
    <property type="component" value="Unassembled WGS sequence"/>
</dbReference>
<accession>A0A929FB05</accession>
<gene>
    <name evidence="1" type="ORF">IQ260_18315</name>
</gene>
<protein>
    <submittedName>
        <fullName evidence="1">Uncharacterized protein</fullName>
    </submittedName>
</protein>
<name>A0A929FB05_LEPEC</name>
<keyword evidence="2" id="KW-1185">Reference proteome</keyword>
<reference evidence="1" key="1">
    <citation type="submission" date="2020-10" db="EMBL/GenBank/DDBJ databases">
        <authorList>
            <person name="Castelo-Branco R."/>
            <person name="Eusebio N."/>
            <person name="Adriana R."/>
            <person name="Vieira A."/>
            <person name="Brugerolle De Fraissinette N."/>
            <person name="Rezende De Castro R."/>
            <person name="Schneider M.P."/>
            <person name="Vasconcelos V."/>
            <person name="Leao P.N."/>
        </authorList>
    </citation>
    <scope>NUCLEOTIDE SEQUENCE</scope>
    <source>
        <strain evidence="1">LEGE 11479</strain>
    </source>
</reference>